<keyword evidence="1" id="KW-0808">Transferase</keyword>
<accession>A0A290ZA76</accession>
<organism evidence="6 7">
    <name type="scientific">Actinosynnema pretiosum</name>
    <dbReference type="NCBI Taxonomy" id="42197"/>
    <lineage>
        <taxon>Bacteria</taxon>
        <taxon>Bacillati</taxon>
        <taxon>Actinomycetota</taxon>
        <taxon>Actinomycetes</taxon>
        <taxon>Pseudonocardiales</taxon>
        <taxon>Pseudonocardiaceae</taxon>
        <taxon>Actinosynnema</taxon>
    </lineage>
</organism>
<gene>
    <name evidence="6" type="ORF">CNX65_23740</name>
</gene>
<keyword evidence="7" id="KW-1185">Reference proteome</keyword>
<name>A0A290ZA76_9PSEU</name>
<evidence type="ECO:0000313" key="7">
    <source>
        <dbReference type="Proteomes" id="UP000218505"/>
    </source>
</evidence>
<dbReference type="InterPro" id="IPR014721">
    <property type="entry name" value="Ribsml_uS5_D2-typ_fold_subgr"/>
</dbReference>
<feature type="region of interest" description="Disordered" evidence="3">
    <location>
        <begin position="1"/>
        <end position="26"/>
    </location>
</feature>
<evidence type="ECO:0000256" key="1">
    <source>
        <dbReference type="ARBA" id="ARBA00022679"/>
    </source>
</evidence>
<dbReference type="Pfam" id="PF00288">
    <property type="entry name" value="GHMP_kinases_N"/>
    <property type="match status" value="1"/>
</dbReference>
<dbReference type="KEGG" id="apre:CNX65_23740"/>
<dbReference type="InterPro" id="IPR013750">
    <property type="entry name" value="GHMP_kinase_C_dom"/>
</dbReference>
<dbReference type="InterPro" id="IPR020568">
    <property type="entry name" value="Ribosomal_Su5_D2-typ_SF"/>
</dbReference>
<evidence type="ECO:0000256" key="2">
    <source>
        <dbReference type="ARBA" id="ARBA00022777"/>
    </source>
</evidence>
<reference evidence="6" key="1">
    <citation type="submission" date="2017-09" db="EMBL/GenBank/DDBJ databases">
        <title>Complete Genome Sequence of ansamitocin-producing Bacterium Actinosynnema pretiosum X47.</title>
        <authorList>
            <person name="Cao G."/>
            <person name="Zong G."/>
            <person name="Zhong C."/>
            <person name="Fu J."/>
        </authorList>
    </citation>
    <scope>NUCLEOTIDE SEQUENCE [LARGE SCALE GENOMIC DNA]</scope>
    <source>
        <strain evidence="6">X47</strain>
    </source>
</reference>
<protein>
    <submittedName>
        <fullName evidence="6">GHMP kinase</fullName>
    </submittedName>
</protein>
<evidence type="ECO:0000256" key="3">
    <source>
        <dbReference type="SAM" id="MobiDB-lite"/>
    </source>
</evidence>
<sequence>MLDSSRPDVRARGTGHAPSHHGELLQGCFADPAGARRNGLVTLRLDEPRTRAEFRPDPALRPGEVRVVPEDRVNTALAAETAVRVCARLTGRAVVGGRVLLSGGVPVGLGMGSSTSDLIAAVRAVADAYRISLGPQEVAGIAVGVESASDPLMLDARPVLFAQREGAVIEVLGERLPPLVVLGCLTGGGAAVDTAALPVDDYSDDEVAEFASLREEVRRAVRLGDPVLLGRVCTRSALLNQRRLPKAELPDLLGAAEEAGAVGVQVAHSGNVAGVLFRADRAGSRTRAAECARLLARDGIPVTGVFDAPGS</sequence>
<proteinExistence type="predicted"/>
<keyword evidence="2 6" id="KW-0418">Kinase</keyword>
<dbReference type="Pfam" id="PF08544">
    <property type="entry name" value="GHMP_kinases_C"/>
    <property type="match status" value="1"/>
</dbReference>
<evidence type="ECO:0000259" key="4">
    <source>
        <dbReference type="Pfam" id="PF00288"/>
    </source>
</evidence>
<dbReference type="AlphaFoldDB" id="A0A290ZA76"/>
<feature type="domain" description="GHMP kinase N-terminal" evidence="4">
    <location>
        <begin position="82"/>
        <end position="147"/>
    </location>
</feature>
<dbReference type="Proteomes" id="UP000218505">
    <property type="component" value="Chromosome"/>
</dbReference>
<feature type="domain" description="GHMP kinase C-terminal" evidence="5">
    <location>
        <begin position="219"/>
        <end position="282"/>
    </location>
</feature>
<feature type="compositionally biased region" description="Basic and acidic residues" evidence="3">
    <location>
        <begin position="1"/>
        <end position="11"/>
    </location>
</feature>
<dbReference type="SUPFAM" id="SSF54211">
    <property type="entry name" value="Ribosomal protein S5 domain 2-like"/>
    <property type="match status" value="1"/>
</dbReference>
<dbReference type="GO" id="GO:0005524">
    <property type="term" value="F:ATP binding"/>
    <property type="evidence" value="ECO:0007669"/>
    <property type="project" value="InterPro"/>
</dbReference>
<dbReference type="Gene3D" id="3.30.230.10">
    <property type="match status" value="1"/>
</dbReference>
<dbReference type="EMBL" id="CP023445">
    <property type="protein sequence ID" value="ATE55917.1"/>
    <property type="molecule type" value="Genomic_DNA"/>
</dbReference>
<dbReference type="GO" id="GO:0016301">
    <property type="term" value="F:kinase activity"/>
    <property type="evidence" value="ECO:0007669"/>
    <property type="project" value="UniProtKB-KW"/>
</dbReference>
<evidence type="ECO:0000313" key="6">
    <source>
        <dbReference type="EMBL" id="ATE55917.1"/>
    </source>
</evidence>
<evidence type="ECO:0000259" key="5">
    <source>
        <dbReference type="Pfam" id="PF08544"/>
    </source>
</evidence>
<dbReference type="InterPro" id="IPR006204">
    <property type="entry name" value="GHMP_kinase_N_dom"/>
</dbReference>